<organism evidence="1 2">
    <name type="scientific">Thelohanellus kitauei</name>
    <name type="common">Myxosporean</name>
    <dbReference type="NCBI Taxonomy" id="669202"/>
    <lineage>
        <taxon>Eukaryota</taxon>
        <taxon>Metazoa</taxon>
        <taxon>Cnidaria</taxon>
        <taxon>Myxozoa</taxon>
        <taxon>Myxosporea</taxon>
        <taxon>Bivalvulida</taxon>
        <taxon>Platysporina</taxon>
        <taxon>Myxobolidae</taxon>
        <taxon>Thelohanellus</taxon>
    </lineage>
</organism>
<protein>
    <submittedName>
        <fullName evidence="1">Uncharacterized protein</fullName>
    </submittedName>
</protein>
<evidence type="ECO:0000313" key="2">
    <source>
        <dbReference type="Proteomes" id="UP000031668"/>
    </source>
</evidence>
<evidence type="ECO:0000313" key="1">
    <source>
        <dbReference type="EMBL" id="KII61810.1"/>
    </source>
</evidence>
<sequence length="136" mass="15582">MIHSISRKSQQMNANSLDLKVRLYCDTYLAPGFPLTGDPKCPLALCMVLKVVNYMNMRLLKCRQFAKLKELWKQTIMQDRNGNIMTSTDKINALQKNLIWKKHAAEGNVEMFSRFVESNHQDILPLILNTLLAGLS</sequence>
<dbReference type="OrthoDB" id="6418415at2759"/>
<dbReference type="Proteomes" id="UP000031668">
    <property type="component" value="Unassembled WGS sequence"/>
</dbReference>
<gene>
    <name evidence="1" type="ORF">RF11_10078</name>
</gene>
<keyword evidence="2" id="KW-1185">Reference proteome</keyword>
<name>A0A0C2M459_THEKT</name>
<reference evidence="1 2" key="1">
    <citation type="journal article" date="2014" name="Genome Biol. Evol.">
        <title>The genome of the myxosporean Thelohanellus kitauei shows adaptations to nutrient acquisition within its fish host.</title>
        <authorList>
            <person name="Yang Y."/>
            <person name="Xiong J."/>
            <person name="Zhou Z."/>
            <person name="Huo F."/>
            <person name="Miao W."/>
            <person name="Ran C."/>
            <person name="Liu Y."/>
            <person name="Zhang J."/>
            <person name="Feng J."/>
            <person name="Wang M."/>
            <person name="Wang M."/>
            <person name="Wang L."/>
            <person name="Yao B."/>
        </authorList>
    </citation>
    <scope>NUCLEOTIDE SEQUENCE [LARGE SCALE GENOMIC DNA]</scope>
    <source>
        <strain evidence="1">Wuqing</strain>
    </source>
</reference>
<proteinExistence type="predicted"/>
<dbReference type="AlphaFoldDB" id="A0A0C2M459"/>
<dbReference type="EMBL" id="JWZT01005236">
    <property type="protein sequence ID" value="KII61810.1"/>
    <property type="molecule type" value="Genomic_DNA"/>
</dbReference>
<comment type="caution">
    <text evidence="1">The sequence shown here is derived from an EMBL/GenBank/DDBJ whole genome shotgun (WGS) entry which is preliminary data.</text>
</comment>
<accession>A0A0C2M459</accession>